<dbReference type="EMBL" id="BNJF01000001">
    <property type="protein sequence ID" value="GHO42853.1"/>
    <property type="molecule type" value="Genomic_DNA"/>
</dbReference>
<organism evidence="4 5">
    <name type="scientific">Ktedonospora formicarum</name>
    <dbReference type="NCBI Taxonomy" id="2778364"/>
    <lineage>
        <taxon>Bacteria</taxon>
        <taxon>Bacillati</taxon>
        <taxon>Chloroflexota</taxon>
        <taxon>Ktedonobacteria</taxon>
        <taxon>Ktedonobacterales</taxon>
        <taxon>Ktedonobacteraceae</taxon>
        <taxon>Ktedonospora</taxon>
    </lineage>
</organism>
<protein>
    <recommendedName>
        <fullName evidence="3">SCP domain-containing protein</fullName>
    </recommendedName>
</protein>
<gene>
    <name evidence="4" type="ORF">KSX_10160</name>
</gene>
<feature type="signal peptide" evidence="2">
    <location>
        <begin position="1"/>
        <end position="20"/>
    </location>
</feature>
<evidence type="ECO:0000256" key="1">
    <source>
        <dbReference type="SAM" id="MobiDB-lite"/>
    </source>
</evidence>
<dbReference type="PROSITE" id="PS51257">
    <property type="entry name" value="PROKAR_LIPOPROTEIN"/>
    <property type="match status" value="1"/>
</dbReference>
<dbReference type="Proteomes" id="UP000612362">
    <property type="component" value="Unassembled WGS sequence"/>
</dbReference>
<proteinExistence type="predicted"/>
<dbReference type="PANTHER" id="PTHR31157">
    <property type="entry name" value="SCP DOMAIN-CONTAINING PROTEIN"/>
    <property type="match status" value="1"/>
</dbReference>
<dbReference type="PANTHER" id="PTHR31157:SF1">
    <property type="entry name" value="SCP DOMAIN-CONTAINING PROTEIN"/>
    <property type="match status" value="1"/>
</dbReference>
<reference evidence="4" key="1">
    <citation type="submission" date="2020-10" db="EMBL/GenBank/DDBJ databases">
        <title>Taxonomic study of unclassified bacteria belonging to the class Ktedonobacteria.</title>
        <authorList>
            <person name="Yabe S."/>
            <person name="Wang C.M."/>
            <person name="Zheng Y."/>
            <person name="Sakai Y."/>
            <person name="Cavaletti L."/>
            <person name="Monciardini P."/>
            <person name="Donadio S."/>
        </authorList>
    </citation>
    <scope>NUCLEOTIDE SEQUENCE</scope>
    <source>
        <strain evidence="4">SOSP1-1</strain>
    </source>
</reference>
<dbReference type="Gene3D" id="3.40.33.10">
    <property type="entry name" value="CAP"/>
    <property type="match status" value="1"/>
</dbReference>
<sequence length="237" mass="24849">MRKLLSILFALLLFSLAACGSSAPQPGEGHGQSTATAAPARKPPGTEVAERPRVTPSPKPRKPTPTPKPSPPSAPTSVPTQEGGNGGGSTSTPTSSPSTQLAQQLFALINQDRAANGLPALSWEPKLAVSALRHNQVMMGGCGLSHQCSGEAGLGDRETNAGVSWNYCGENIGTGGPVPSYSAQWNMASGLHRSMMNETPPNDGHRQNLLSRNFHRIGISISIDANNHLWLTEDFAN</sequence>
<evidence type="ECO:0000256" key="2">
    <source>
        <dbReference type="SAM" id="SignalP"/>
    </source>
</evidence>
<dbReference type="CDD" id="cd05379">
    <property type="entry name" value="CAP_bacterial"/>
    <property type="match status" value="1"/>
</dbReference>
<evidence type="ECO:0000259" key="3">
    <source>
        <dbReference type="Pfam" id="PF00188"/>
    </source>
</evidence>
<feature type="domain" description="SCP" evidence="3">
    <location>
        <begin position="107"/>
        <end position="228"/>
    </location>
</feature>
<dbReference type="AlphaFoldDB" id="A0A8J3MQQ3"/>
<dbReference type="Pfam" id="PF00188">
    <property type="entry name" value="CAP"/>
    <property type="match status" value="1"/>
</dbReference>
<keyword evidence="2" id="KW-0732">Signal</keyword>
<dbReference type="SUPFAM" id="SSF55797">
    <property type="entry name" value="PR-1-like"/>
    <property type="match status" value="1"/>
</dbReference>
<feature type="region of interest" description="Disordered" evidence="1">
    <location>
        <begin position="22"/>
        <end position="99"/>
    </location>
</feature>
<feature type="chain" id="PRO_5035246335" description="SCP domain-containing protein" evidence="2">
    <location>
        <begin position="21"/>
        <end position="237"/>
    </location>
</feature>
<dbReference type="InterPro" id="IPR014044">
    <property type="entry name" value="CAP_dom"/>
</dbReference>
<dbReference type="RefSeq" id="WP_220192352.1">
    <property type="nucleotide sequence ID" value="NZ_BNJF01000001.1"/>
</dbReference>
<accession>A0A8J3MQQ3</accession>
<comment type="caution">
    <text evidence="4">The sequence shown here is derived from an EMBL/GenBank/DDBJ whole genome shotgun (WGS) entry which is preliminary data.</text>
</comment>
<evidence type="ECO:0000313" key="4">
    <source>
        <dbReference type="EMBL" id="GHO42853.1"/>
    </source>
</evidence>
<feature type="compositionally biased region" description="Pro residues" evidence="1">
    <location>
        <begin position="55"/>
        <end position="74"/>
    </location>
</feature>
<keyword evidence="5" id="KW-1185">Reference proteome</keyword>
<dbReference type="InterPro" id="IPR035940">
    <property type="entry name" value="CAP_sf"/>
</dbReference>
<name>A0A8J3MQQ3_9CHLR</name>
<feature type="compositionally biased region" description="Low complexity" evidence="1">
    <location>
        <begin position="90"/>
        <end position="99"/>
    </location>
</feature>
<evidence type="ECO:0000313" key="5">
    <source>
        <dbReference type="Proteomes" id="UP000612362"/>
    </source>
</evidence>